<name>E3UKI2_BISBE</name>
<feature type="non-terminal residue" evidence="2">
    <location>
        <position position="1"/>
    </location>
</feature>
<feature type="non-terminal residue" evidence="2">
    <location>
        <position position="83"/>
    </location>
</feature>
<feature type="compositionally biased region" description="Basic and acidic residues" evidence="1">
    <location>
        <begin position="50"/>
        <end position="64"/>
    </location>
</feature>
<evidence type="ECO:0000313" key="2">
    <source>
        <dbReference type="EMBL" id="ADO32991.1"/>
    </source>
</evidence>
<protein>
    <submittedName>
        <fullName evidence="2">Anon2A5</fullName>
    </submittedName>
</protein>
<accession>E3UKI2</accession>
<feature type="region of interest" description="Disordered" evidence="1">
    <location>
        <begin position="50"/>
        <end position="83"/>
    </location>
</feature>
<reference evidence="2" key="1">
    <citation type="submission" date="2010-06" db="EMBL/GenBank/DDBJ databases">
        <title>Linkage Map of the Peppered Moth, Biston betularia (Geometridae), Including Localization of the Carbonaria Morph Switch and Melanisation Pathway Genes.</title>
        <authorList>
            <person name="Van't Hof A.E."/>
            <person name="Edmonds N."/>
            <person name="Dalikova M."/>
            <person name="Marec F."/>
            <person name="Saccheri I.J."/>
        </authorList>
    </citation>
    <scope>NUCLEOTIDE SEQUENCE</scope>
</reference>
<organism evidence="2">
    <name type="scientific">Biston betularia</name>
    <name type="common">Pepper-and-salt geometer moth</name>
    <name type="synonym">Phalaena betularia</name>
    <dbReference type="NCBI Taxonomy" id="82595"/>
    <lineage>
        <taxon>Eukaryota</taxon>
        <taxon>Metazoa</taxon>
        <taxon>Ecdysozoa</taxon>
        <taxon>Arthropoda</taxon>
        <taxon>Hexapoda</taxon>
        <taxon>Insecta</taxon>
        <taxon>Pterygota</taxon>
        <taxon>Neoptera</taxon>
        <taxon>Endopterygota</taxon>
        <taxon>Lepidoptera</taxon>
        <taxon>Glossata</taxon>
        <taxon>Ditrysia</taxon>
        <taxon>Geometroidea</taxon>
        <taxon>Geometridae</taxon>
        <taxon>Ennominae</taxon>
        <taxon>Biston</taxon>
    </lineage>
</organism>
<proteinExistence type="evidence at transcript level"/>
<dbReference type="AlphaFoldDB" id="E3UKI2"/>
<sequence>SQLSVQIRGISASPVSMEKALENLKTNPYYDKYANRIAELQKTSPEEFMARVEHQQSTNEEEKRKKFASVDVRQYSSALNPKE</sequence>
<dbReference type="EMBL" id="HM449856">
    <property type="protein sequence ID" value="ADO32991.1"/>
    <property type="molecule type" value="mRNA"/>
</dbReference>
<evidence type="ECO:0000256" key="1">
    <source>
        <dbReference type="SAM" id="MobiDB-lite"/>
    </source>
</evidence>
<feature type="compositionally biased region" description="Polar residues" evidence="1">
    <location>
        <begin position="74"/>
        <end position="83"/>
    </location>
</feature>